<gene>
    <name evidence="1" type="ORF">BKA03_000052</name>
</gene>
<dbReference type="AlphaFoldDB" id="A0A7Y9Z8J7"/>
<organism evidence="1 2">
    <name type="scientific">Demequina lutea</name>
    <dbReference type="NCBI Taxonomy" id="431489"/>
    <lineage>
        <taxon>Bacteria</taxon>
        <taxon>Bacillati</taxon>
        <taxon>Actinomycetota</taxon>
        <taxon>Actinomycetes</taxon>
        <taxon>Micrococcales</taxon>
        <taxon>Demequinaceae</taxon>
        <taxon>Demequina</taxon>
    </lineage>
</organism>
<protein>
    <recommendedName>
        <fullName evidence="3">Transcriptional regulator, AbiEi antitoxin, Type IV TA system</fullName>
    </recommendedName>
</protein>
<name>A0A7Y9Z8J7_9MICO</name>
<evidence type="ECO:0000313" key="1">
    <source>
        <dbReference type="EMBL" id="NYI39933.1"/>
    </source>
</evidence>
<evidence type="ECO:0000313" key="2">
    <source>
        <dbReference type="Proteomes" id="UP000547973"/>
    </source>
</evidence>
<dbReference type="EMBL" id="JACBZO010000001">
    <property type="protein sequence ID" value="NYI39933.1"/>
    <property type="molecule type" value="Genomic_DNA"/>
</dbReference>
<reference evidence="1 2" key="1">
    <citation type="submission" date="2020-07" db="EMBL/GenBank/DDBJ databases">
        <title>Sequencing the genomes of 1000 actinobacteria strains.</title>
        <authorList>
            <person name="Klenk H.-P."/>
        </authorList>
    </citation>
    <scope>NUCLEOTIDE SEQUENCE [LARGE SCALE GENOMIC DNA]</scope>
    <source>
        <strain evidence="1 2">DSM 19970</strain>
    </source>
</reference>
<dbReference type="OrthoDB" id="5146042at2"/>
<evidence type="ECO:0008006" key="3">
    <source>
        <dbReference type="Google" id="ProtNLM"/>
    </source>
</evidence>
<dbReference type="Proteomes" id="UP000547973">
    <property type="component" value="Unassembled WGS sequence"/>
</dbReference>
<accession>A0A7Y9Z8J7</accession>
<comment type="caution">
    <text evidence="1">The sequence shown here is derived from an EMBL/GenBank/DDBJ whole genome shotgun (WGS) entry which is preliminary data.</text>
</comment>
<keyword evidence="2" id="KW-1185">Reference proteome</keyword>
<sequence length="303" mass="33244">MTLSEALHELRTAPRPFATGEVLAMASRHGLENAVRRGAIVRILPGLYAAALHSDSWLVLARAALQWSPDAVLSGASALFAAGALLDAPSRIEVVVPRHGRRRYPAWIAARRSDLILPTAPWIEAHRMLVPAYAVALGYGAAPPGFRAELVYGPVRSGRTTPEEIDAAVRSLPRVRSRRALHRRAALAAAGIESFMEEVGARDVLVGPEFAGLVRQHRLHVRGASFRADAFHAPSLTAFEFDGARFHDARRLEDARRDAILASVGVVTVRFGYADVMNRPEWCRDVALRTVQARVRDDPLRDR</sequence>
<proteinExistence type="predicted"/>
<dbReference type="RefSeq" id="WP_062075637.1">
    <property type="nucleotide sequence ID" value="NZ_BBRC01000012.1"/>
</dbReference>